<reference evidence="4" key="1">
    <citation type="submission" date="2023-10" db="EMBL/GenBank/DDBJ databases">
        <title>Chromosome-level genome of the transformable northern wattle, Acacia crassicarpa.</title>
        <authorList>
            <person name="Massaro I."/>
            <person name="Sinha N.R."/>
            <person name="Poethig S."/>
            <person name="Leichty A.R."/>
        </authorList>
    </citation>
    <scope>NUCLEOTIDE SEQUENCE</scope>
    <source>
        <strain evidence="4">Acra3RX</strain>
        <tissue evidence="4">Leaf</tissue>
    </source>
</reference>
<dbReference type="AlphaFoldDB" id="A0AAE1MW16"/>
<accession>A0AAE1MW16</accession>
<comment type="subcellular location">
    <subcellularLocation>
        <location evidence="1">Nucleus</location>
    </subcellularLocation>
</comment>
<dbReference type="InterPro" id="IPR006887">
    <property type="entry name" value="P4R3-like_central_dom"/>
</dbReference>
<evidence type="ECO:0000256" key="2">
    <source>
        <dbReference type="ARBA" id="ARBA00023242"/>
    </source>
</evidence>
<evidence type="ECO:0000313" key="4">
    <source>
        <dbReference type="EMBL" id="KAK4278274.1"/>
    </source>
</evidence>
<dbReference type="Proteomes" id="UP001293593">
    <property type="component" value="Unassembled WGS sequence"/>
</dbReference>
<name>A0AAE1MW16_9FABA</name>
<sequence length="70" mass="8222">MIFKIVKGIILLSSQQIFERIFGDEYIMDIIGALEFDQEVPHVQNHRTFLKEHVVFKKVVSLLKDDNTFV</sequence>
<gene>
    <name evidence="4" type="ORF">QN277_016140</name>
</gene>
<keyword evidence="5" id="KW-1185">Reference proteome</keyword>
<evidence type="ECO:0000259" key="3">
    <source>
        <dbReference type="Pfam" id="PF04802"/>
    </source>
</evidence>
<protein>
    <recommendedName>
        <fullName evidence="3">Serine/threonine-protein phosphatase 4 regulatory subunit 3-like central domain-containing protein</fullName>
    </recommendedName>
</protein>
<dbReference type="InterPro" id="IPR051137">
    <property type="entry name" value="PP4R3-like"/>
</dbReference>
<proteinExistence type="predicted"/>
<dbReference type="Pfam" id="PF04802">
    <property type="entry name" value="PP4R3"/>
    <property type="match status" value="1"/>
</dbReference>
<dbReference type="GO" id="GO:0030289">
    <property type="term" value="C:protein phosphatase 4 complex"/>
    <property type="evidence" value="ECO:0007669"/>
    <property type="project" value="TreeGrafter"/>
</dbReference>
<evidence type="ECO:0000256" key="1">
    <source>
        <dbReference type="ARBA" id="ARBA00004123"/>
    </source>
</evidence>
<organism evidence="4 5">
    <name type="scientific">Acacia crassicarpa</name>
    <name type="common">northern wattle</name>
    <dbReference type="NCBI Taxonomy" id="499986"/>
    <lineage>
        <taxon>Eukaryota</taxon>
        <taxon>Viridiplantae</taxon>
        <taxon>Streptophyta</taxon>
        <taxon>Embryophyta</taxon>
        <taxon>Tracheophyta</taxon>
        <taxon>Spermatophyta</taxon>
        <taxon>Magnoliopsida</taxon>
        <taxon>eudicotyledons</taxon>
        <taxon>Gunneridae</taxon>
        <taxon>Pentapetalae</taxon>
        <taxon>rosids</taxon>
        <taxon>fabids</taxon>
        <taxon>Fabales</taxon>
        <taxon>Fabaceae</taxon>
        <taxon>Caesalpinioideae</taxon>
        <taxon>mimosoid clade</taxon>
        <taxon>Acacieae</taxon>
        <taxon>Acacia</taxon>
    </lineage>
</organism>
<dbReference type="PANTHER" id="PTHR23318:SF0">
    <property type="entry name" value="SERINE_THREONINE-PROTEIN PHOSPHATASE 4 REGULATORY SUBUNIT 3"/>
    <property type="match status" value="1"/>
</dbReference>
<comment type="caution">
    <text evidence="4">The sequence shown here is derived from an EMBL/GenBank/DDBJ whole genome shotgun (WGS) entry which is preliminary data.</text>
</comment>
<dbReference type="GO" id="GO:0072542">
    <property type="term" value="F:protein phosphatase activator activity"/>
    <property type="evidence" value="ECO:0007669"/>
    <property type="project" value="TreeGrafter"/>
</dbReference>
<evidence type="ECO:0000313" key="5">
    <source>
        <dbReference type="Proteomes" id="UP001293593"/>
    </source>
</evidence>
<dbReference type="PANTHER" id="PTHR23318">
    <property type="entry name" value="ATP SYNTHASE GAMMA-RELATED"/>
    <property type="match status" value="1"/>
</dbReference>
<dbReference type="EMBL" id="JAWXYG010000003">
    <property type="protein sequence ID" value="KAK4278274.1"/>
    <property type="molecule type" value="Genomic_DNA"/>
</dbReference>
<keyword evidence="2" id="KW-0539">Nucleus</keyword>
<dbReference type="GO" id="GO:0005654">
    <property type="term" value="C:nucleoplasm"/>
    <property type="evidence" value="ECO:0007669"/>
    <property type="project" value="TreeGrafter"/>
</dbReference>
<feature type="domain" description="Serine/threonine-protein phosphatase 4 regulatory subunit 3-like central" evidence="3">
    <location>
        <begin position="1"/>
        <end position="62"/>
    </location>
</feature>